<comment type="function">
    <text evidence="1 8">Iron-storage protein.</text>
</comment>
<dbReference type="InterPro" id="IPR009040">
    <property type="entry name" value="Ferritin-like_diiron"/>
</dbReference>
<keyword evidence="8" id="KW-0963">Cytoplasm</keyword>
<dbReference type="InterPro" id="IPR001519">
    <property type="entry name" value="Ferritin"/>
</dbReference>
<evidence type="ECO:0000256" key="6">
    <source>
        <dbReference type="ARBA" id="ARBA00023004"/>
    </source>
</evidence>
<evidence type="ECO:0000256" key="3">
    <source>
        <dbReference type="ARBA" id="ARBA00022434"/>
    </source>
</evidence>
<dbReference type="Proteomes" id="UP001651880">
    <property type="component" value="Unassembled WGS sequence"/>
</dbReference>
<evidence type="ECO:0000256" key="5">
    <source>
        <dbReference type="ARBA" id="ARBA00023002"/>
    </source>
</evidence>
<dbReference type="SUPFAM" id="SSF47240">
    <property type="entry name" value="Ferritin-like"/>
    <property type="match status" value="1"/>
</dbReference>
<dbReference type="InterPro" id="IPR008331">
    <property type="entry name" value="Ferritin_DPS_dom"/>
</dbReference>
<accession>A0ABT1NFK2</accession>
<sequence>MISKRLFEELNKQVTYEYFSSHLYLAMEAYCASLNLNGFANFFKVQVEEERAHAKMFFDYINKMNGEVIIEGLDKPEANFKNLHDVFKSGLEHEQFVTGRIYHLMDIATEEKEHATISFLKWFVDEQTEEEETFFNIMKKLEMIGENVSALYALDQELAQRVFVPPVPAQA</sequence>
<comment type="caution">
    <text evidence="10">The sequence shown here is derived from an EMBL/GenBank/DDBJ whole genome shotgun (WGS) entry which is preliminary data.</text>
</comment>
<feature type="domain" description="Ferritin-like diiron" evidence="9">
    <location>
        <begin position="1"/>
        <end position="145"/>
    </location>
</feature>
<evidence type="ECO:0000313" key="11">
    <source>
        <dbReference type="Proteomes" id="UP001651880"/>
    </source>
</evidence>
<dbReference type="PROSITE" id="PS50905">
    <property type="entry name" value="FERRITIN_LIKE"/>
    <property type="match status" value="1"/>
</dbReference>
<dbReference type="InterPro" id="IPR041719">
    <property type="entry name" value="Ferritin_prok"/>
</dbReference>
<dbReference type="EC" id="1.16.3.2" evidence="8"/>
<dbReference type="PANTHER" id="PTHR11431:SF127">
    <property type="entry name" value="BACTERIAL NON-HEME FERRITIN"/>
    <property type="match status" value="1"/>
</dbReference>
<gene>
    <name evidence="10" type="ORF">LJD61_07360</name>
</gene>
<keyword evidence="11" id="KW-1185">Reference proteome</keyword>
<dbReference type="InterPro" id="IPR012347">
    <property type="entry name" value="Ferritin-like"/>
</dbReference>
<keyword evidence="5" id="KW-0560">Oxidoreductase</keyword>
<protein>
    <recommendedName>
        <fullName evidence="8">Ferritin</fullName>
        <ecNumber evidence="8">1.16.3.2</ecNumber>
    </recommendedName>
</protein>
<dbReference type="Pfam" id="PF00210">
    <property type="entry name" value="Ferritin"/>
    <property type="match status" value="1"/>
</dbReference>
<evidence type="ECO:0000313" key="10">
    <source>
        <dbReference type="EMBL" id="MCQ1529369.1"/>
    </source>
</evidence>
<organism evidence="10 11">
    <name type="scientific">Lutispora saccharofermentans</name>
    <dbReference type="NCBI Taxonomy" id="3024236"/>
    <lineage>
        <taxon>Bacteria</taxon>
        <taxon>Bacillati</taxon>
        <taxon>Bacillota</taxon>
        <taxon>Clostridia</taxon>
        <taxon>Lutisporales</taxon>
        <taxon>Lutisporaceae</taxon>
        <taxon>Lutispora</taxon>
    </lineage>
</organism>
<reference evidence="10 11" key="1">
    <citation type="submission" date="2021-10" db="EMBL/GenBank/DDBJ databases">
        <title>Lutispora strain m25 sp. nov., a thermophilic, non-spore-forming bacterium isolated from a lab-scale methanogenic bioreactor digesting anaerobic sludge.</title>
        <authorList>
            <person name="El Houari A."/>
            <person name="Mcdonald J."/>
        </authorList>
    </citation>
    <scope>NUCLEOTIDE SEQUENCE [LARGE SCALE GENOMIC DNA]</scope>
    <source>
        <strain evidence="11">m25</strain>
    </source>
</reference>
<dbReference type="EMBL" id="JAJEKE010000005">
    <property type="protein sequence ID" value="MCQ1529369.1"/>
    <property type="molecule type" value="Genomic_DNA"/>
</dbReference>
<dbReference type="PANTHER" id="PTHR11431">
    <property type="entry name" value="FERRITIN"/>
    <property type="match status" value="1"/>
</dbReference>
<proteinExistence type="inferred from homology"/>
<keyword evidence="3 8" id="KW-0409">Iron storage</keyword>
<dbReference type="Gene3D" id="1.20.1260.10">
    <property type="match status" value="1"/>
</dbReference>
<dbReference type="CDD" id="cd01055">
    <property type="entry name" value="Nonheme_Ferritin"/>
    <property type="match status" value="1"/>
</dbReference>
<keyword evidence="4 8" id="KW-0479">Metal-binding</keyword>
<keyword evidence="6 8" id="KW-0408">Iron</keyword>
<evidence type="ECO:0000256" key="7">
    <source>
        <dbReference type="ARBA" id="ARBA00048035"/>
    </source>
</evidence>
<evidence type="ECO:0000256" key="4">
    <source>
        <dbReference type="ARBA" id="ARBA00022723"/>
    </source>
</evidence>
<evidence type="ECO:0000259" key="9">
    <source>
        <dbReference type="PROSITE" id="PS50905"/>
    </source>
</evidence>
<comment type="similarity">
    <text evidence="2 8">Belongs to the ferritin family. Prokaryotic subfamily.</text>
</comment>
<dbReference type="RefSeq" id="WP_255226890.1">
    <property type="nucleotide sequence ID" value="NZ_JAJEKE010000005.1"/>
</dbReference>
<comment type="subcellular location">
    <subcellularLocation>
        <location evidence="8">Cytoplasm</location>
    </subcellularLocation>
</comment>
<comment type="catalytic activity">
    <reaction evidence="7 8">
        <text>4 Fe(2+) + O2 + 6 H2O = 4 iron(III) oxide-hydroxide + 12 H(+)</text>
        <dbReference type="Rhea" id="RHEA:11972"/>
        <dbReference type="ChEBI" id="CHEBI:15377"/>
        <dbReference type="ChEBI" id="CHEBI:15378"/>
        <dbReference type="ChEBI" id="CHEBI:15379"/>
        <dbReference type="ChEBI" id="CHEBI:29033"/>
        <dbReference type="ChEBI" id="CHEBI:78619"/>
        <dbReference type="EC" id="1.16.3.2"/>
    </reaction>
</comment>
<evidence type="ECO:0000256" key="8">
    <source>
        <dbReference type="RuleBase" id="RU361145"/>
    </source>
</evidence>
<evidence type="ECO:0000256" key="1">
    <source>
        <dbReference type="ARBA" id="ARBA00002485"/>
    </source>
</evidence>
<dbReference type="InterPro" id="IPR009078">
    <property type="entry name" value="Ferritin-like_SF"/>
</dbReference>
<name>A0ABT1NFK2_9FIRM</name>
<evidence type="ECO:0000256" key="2">
    <source>
        <dbReference type="ARBA" id="ARBA00006950"/>
    </source>
</evidence>